<sequence length="701" mass="80510">MLYFRVCALFLTTPMSIGSPSQITSHSGIFNLTPSRDGDYSGCHHCLVSSMGVKQIHLLQANSAFRLYWIESPSNDLGAFISFCNNLWNCVLSDHLEKTHRPNFSVKIYKAITSSHDFGDLHLLANLMHEEMLKESDGSITSLKDRKHDVSSFLSKGSSEIPIFFWNDYSNRDAILLERLDRKDRVVSNMSLTAVSNSKMRNDDHASTTYSEAVKSSMRCMFTRFKPQEAVCRECLAMHSKWFVVRSFHLRHNSNERSGEVSVFLSSYLSSDIVTNCQKRFCPDIISLDLLYCLRIHDIFLIKHQLEEAENIMELREVQQVLENIAYKRMARRHLLKQKFSAATIAAESIDILHGEEIVCIKVRTMPQNRWRCISCIIKDMKGYRLMITSSLYISLIFSNSINLKSPCYSCRVVEVLQLDDCRQDIANHLMSIEVYSKPAHLDMLNELDKSCLVLYHIKSETKRCFFCIKLYLAMEDQVILIRRSPSLLDTSKCKSKPTPGALRELFSKCVQKDKCIRIQNVPYHFCAAHQKYTNTRSSERTHTNIFLQNHIPVGFWPPLASEISRSMNIFTPEKSLMPHAGPARESEIWPALSSIALVEFEYAANKAYDCLECLVEHTKVYFFYRSELVPKGYVWMLPAASSILSQCLGKHCSCLFNAEKGMQTRRPVGLRQVTNEDIKSSIGIFDDISYKLTEKDIFRD</sequence>
<evidence type="ECO:0000313" key="3">
    <source>
        <dbReference type="Proteomes" id="UP000053237"/>
    </source>
</evidence>
<feature type="signal peptide" evidence="1">
    <location>
        <begin position="1"/>
        <end position="18"/>
    </location>
</feature>
<comment type="caution">
    <text evidence="2">The sequence shown here is derived from an EMBL/GenBank/DDBJ whole genome shotgun (WGS) entry which is preliminary data.</text>
</comment>
<dbReference type="AlphaFoldDB" id="A0A024FU49"/>
<evidence type="ECO:0008006" key="4">
    <source>
        <dbReference type="Google" id="ProtNLM"/>
    </source>
</evidence>
<dbReference type="Proteomes" id="UP000053237">
    <property type="component" value="Unassembled WGS sequence"/>
</dbReference>
<organism evidence="2 3">
    <name type="scientific">Albugo candida</name>
    <dbReference type="NCBI Taxonomy" id="65357"/>
    <lineage>
        <taxon>Eukaryota</taxon>
        <taxon>Sar</taxon>
        <taxon>Stramenopiles</taxon>
        <taxon>Oomycota</taxon>
        <taxon>Peronosporomycetes</taxon>
        <taxon>Albuginales</taxon>
        <taxon>Albuginaceae</taxon>
        <taxon>Albugo</taxon>
    </lineage>
</organism>
<feature type="chain" id="PRO_5001529119" description="CST complex subunit CTC1" evidence="1">
    <location>
        <begin position="19"/>
        <end position="701"/>
    </location>
</feature>
<evidence type="ECO:0000313" key="2">
    <source>
        <dbReference type="EMBL" id="CCI10678.1"/>
    </source>
</evidence>
<gene>
    <name evidence="2" type="ORF">BN9_112310</name>
</gene>
<protein>
    <recommendedName>
        <fullName evidence="4">CST complex subunit CTC1</fullName>
    </recommendedName>
</protein>
<proteinExistence type="predicted"/>
<keyword evidence="1" id="KW-0732">Signal</keyword>
<dbReference type="EMBL" id="CAIX01000344">
    <property type="protein sequence ID" value="CCI10678.1"/>
    <property type="molecule type" value="Genomic_DNA"/>
</dbReference>
<reference evidence="2 3" key="1">
    <citation type="submission" date="2012-05" db="EMBL/GenBank/DDBJ databases">
        <title>Recombination and specialization in a pathogen metapopulation.</title>
        <authorList>
            <person name="Gardiner A."/>
            <person name="Kemen E."/>
            <person name="Schultz-Larsen T."/>
            <person name="MacLean D."/>
            <person name="Van Oosterhout C."/>
            <person name="Jones J.D.G."/>
        </authorList>
    </citation>
    <scope>NUCLEOTIDE SEQUENCE [LARGE SCALE GENOMIC DNA]</scope>
    <source>
        <strain evidence="2 3">Ac Nc2</strain>
    </source>
</reference>
<accession>A0A024FU49</accession>
<name>A0A024FU49_9STRA</name>
<dbReference type="InParanoid" id="A0A024FU49"/>
<keyword evidence="3" id="KW-1185">Reference proteome</keyword>
<evidence type="ECO:0000256" key="1">
    <source>
        <dbReference type="SAM" id="SignalP"/>
    </source>
</evidence>